<organism evidence="2 3">
    <name type="scientific">Anaerococcus groningensis</name>
    <dbReference type="NCBI Taxonomy" id="3115616"/>
    <lineage>
        <taxon>Bacteria</taxon>
        <taxon>Bacillati</taxon>
        <taxon>Bacillota</taxon>
        <taxon>Tissierellia</taxon>
        <taxon>Tissierellales</taxon>
        <taxon>Peptoniphilaceae</taxon>
        <taxon>Anaerococcus</taxon>
    </lineage>
</organism>
<feature type="transmembrane region" description="Helical" evidence="1">
    <location>
        <begin position="71"/>
        <end position="91"/>
    </location>
</feature>
<feature type="transmembrane region" description="Helical" evidence="1">
    <location>
        <begin position="97"/>
        <end position="118"/>
    </location>
</feature>
<keyword evidence="1" id="KW-0472">Membrane</keyword>
<name>A0ABW9N2A1_9FIRM</name>
<keyword evidence="1" id="KW-0812">Transmembrane</keyword>
<evidence type="ECO:0000313" key="3">
    <source>
        <dbReference type="Proteomes" id="UP001637993"/>
    </source>
</evidence>
<keyword evidence="3" id="KW-1185">Reference proteome</keyword>
<dbReference type="EMBL" id="JBGMEG010000014">
    <property type="protein sequence ID" value="MFO3718195.1"/>
    <property type="molecule type" value="Genomic_DNA"/>
</dbReference>
<dbReference type="RefSeq" id="WP_410024750.1">
    <property type="nucleotide sequence ID" value="NZ_JBGMEG010000014.1"/>
</dbReference>
<dbReference type="Pfam" id="PF04246">
    <property type="entry name" value="RseC_MucC"/>
    <property type="match status" value="1"/>
</dbReference>
<dbReference type="PANTHER" id="PTHR35867">
    <property type="entry name" value="PROTEIN RSEC"/>
    <property type="match status" value="1"/>
</dbReference>
<dbReference type="Proteomes" id="UP001637993">
    <property type="component" value="Unassembled WGS sequence"/>
</dbReference>
<dbReference type="InterPro" id="IPR026268">
    <property type="entry name" value="RseC"/>
</dbReference>
<protein>
    <submittedName>
        <fullName evidence="2">SoxR reducing system RseC family protein</fullName>
    </submittedName>
</protein>
<keyword evidence="1" id="KW-1133">Transmembrane helix</keyword>
<gene>
    <name evidence="2" type="ORF">AB9Q04_07640</name>
</gene>
<sequence>MMIKHGTVLENKNGKLLVSVTRNEACGSCAAKGSCGQKEETIIELFSPDDIEVGDKVILESRTSDITKYSMYVYVLPVVMMVIGAVLPNVFLKNSGYDVNLLTLLSIIIFFAISFLIIKAIDKNLASDNVMKVRKI</sequence>
<reference evidence="2 3" key="1">
    <citation type="journal article" date="2025" name="Anaerobe">
        <title>Description of Anaerococcus kampingiae sp. nov., Anaerococcus groningensis sp. nov., Anaerococcus martiniensis sp. nov., and Anaerococcus cruorum sp. nov., isolated from human clinical specimens.</title>
        <authorList>
            <person name="Boiten K.E."/>
            <person name="Meijer J."/>
            <person name="van Wezel E.M."/>
            <person name="Veloo A.C.M."/>
        </authorList>
    </citation>
    <scope>NUCLEOTIDE SEQUENCE [LARGE SCALE GENOMIC DNA]</scope>
    <source>
        <strain evidence="2 3">ENR1011</strain>
    </source>
</reference>
<dbReference type="PIRSF" id="PIRSF004923">
    <property type="entry name" value="RseC"/>
    <property type="match status" value="1"/>
</dbReference>
<comment type="caution">
    <text evidence="2">The sequence shown here is derived from an EMBL/GenBank/DDBJ whole genome shotgun (WGS) entry which is preliminary data.</text>
</comment>
<evidence type="ECO:0000313" key="2">
    <source>
        <dbReference type="EMBL" id="MFO3718195.1"/>
    </source>
</evidence>
<dbReference type="PANTHER" id="PTHR35867:SF1">
    <property type="entry name" value="PROTEIN RSEC"/>
    <property type="match status" value="1"/>
</dbReference>
<evidence type="ECO:0000256" key="1">
    <source>
        <dbReference type="SAM" id="Phobius"/>
    </source>
</evidence>
<dbReference type="InterPro" id="IPR007359">
    <property type="entry name" value="SigmaE_reg_RseC_MucC"/>
</dbReference>
<accession>A0ABW9N2A1</accession>
<proteinExistence type="predicted"/>